<comment type="caution">
    <text evidence="3">The sequence shown here is derived from an EMBL/GenBank/DDBJ whole genome shotgun (WGS) entry which is preliminary data.</text>
</comment>
<dbReference type="Proteomes" id="UP001143463">
    <property type="component" value="Unassembled WGS sequence"/>
</dbReference>
<feature type="region of interest" description="Disordered" evidence="1">
    <location>
        <begin position="57"/>
        <end position="93"/>
    </location>
</feature>
<evidence type="ECO:0000256" key="1">
    <source>
        <dbReference type="SAM" id="MobiDB-lite"/>
    </source>
</evidence>
<dbReference type="EMBL" id="BSFQ01000010">
    <property type="protein sequence ID" value="GLL11844.1"/>
    <property type="molecule type" value="Genomic_DNA"/>
</dbReference>
<dbReference type="AlphaFoldDB" id="A0A9W6L693"/>
<name>A0A9W6L693_9PSEU</name>
<sequence length="93" mass="10134">MTTYSFRCEEHGTVDVRRGFGLAPAVAPCPVCGLPMRRVWTAPMVSLAPRAAVEAIDRAERSRTEPEVVSRVPGRPGGRTVAPTPAQRRLPRP</sequence>
<reference evidence="3" key="1">
    <citation type="journal article" date="2014" name="Int. J. Syst. Evol. Microbiol.">
        <title>Complete genome sequence of Corynebacterium casei LMG S-19264T (=DSM 44701T), isolated from a smear-ripened cheese.</title>
        <authorList>
            <consortium name="US DOE Joint Genome Institute (JGI-PGF)"/>
            <person name="Walter F."/>
            <person name="Albersmeier A."/>
            <person name="Kalinowski J."/>
            <person name="Ruckert C."/>
        </authorList>
    </citation>
    <scope>NUCLEOTIDE SEQUENCE</scope>
    <source>
        <strain evidence="3">VKM Ac-1069</strain>
    </source>
</reference>
<accession>A0A9W6L693</accession>
<dbReference type="RefSeq" id="WP_037038608.1">
    <property type="nucleotide sequence ID" value="NZ_BAAAUZ010000010.1"/>
</dbReference>
<dbReference type="SMART" id="SM00834">
    <property type="entry name" value="CxxC_CXXC_SSSS"/>
    <property type="match status" value="1"/>
</dbReference>
<gene>
    <name evidence="3" type="ORF">GCM10017577_29850</name>
</gene>
<protein>
    <recommendedName>
        <fullName evidence="2">Putative regulatory protein FmdB zinc ribbon domain-containing protein</fullName>
    </recommendedName>
</protein>
<feature type="compositionally biased region" description="Basic and acidic residues" evidence="1">
    <location>
        <begin position="57"/>
        <end position="68"/>
    </location>
</feature>
<evidence type="ECO:0000313" key="3">
    <source>
        <dbReference type="EMBL" id="GLL11844.1"/>
    </source>
</evidence>
<dbReference type="InterPro" id="IPR013429">
    <property type="entry name" value="Regulatory_FmdB_Zinc_ribbon"/>
</dbReference>
<reference evidence="3" key="2">
    <citation type="submission" date="2023-01" db="EMBL/GenBank/DDBJ databases">
        <authorList>
            <person name="Sun Q."/>
            <person name="Evtushenko L."/>
        </authorList>
    </citation>
    <scope>NUCLEOTIDE SEQUENCE</scope>
    <source>
        <strain evidence="3">VKM Ac-1069</strain>
    </source>
</reference>
<keyword evidence="4" id="KW-1185">Reference proteome</keyword>
<evidence type="ECO:0000313" key="4">
    <source>
        <dbReference type="Proteomes" id="UP001143463"/>
    </source>
</evidence>
<evidence type="ECO:0000259" key="2">
    <source>
        <dbReference type="SMART" id="SM00834"/>
    </source>
</evidence>
<proteinExistence type="predicted"/>
<feature type="domain" description="Putative regulatory protein FmdB zinc ribbon" evidence="2">
    <location>
        <begin position="1"/>
        <end position="41"/>
    </location>
</feature>
<organism evidence="3 4">
    <name type="scientific">Pseudonocardia halophobica</name>
    <dbReference type="NCBI Taxonomy" id="29401"/>
    <lineage>
        <taxon>Bacteria</taxon>
        <taxon>Bacillati</taxon>
        <taxon>Actinomycetota</taxon>
        <taxon>Actinomycetes</taxon>
        <taxon>Pseudonocardiales</taxon>
        <taxon>Pseudonocardiaceae</taxon>
        <taxon>Pseudonocardia</taxon>
    </lineage>
</organism>